<evidence type="ECO:0000256" key="8">
    <source>
        <dbReference type="ARBA" id="ARBA00023136"/>
    </source>
</evidence>
<comment type="subunit">
    <text evidence="9">Forms a complex with SecF. Part of the essential Sec protein translocation apparatus which comprises SecA, SecYEG and auxiliary proteins SecDF. Other proteins may also be involved.</text>
</comment>
<dbReference type="InterPro" id="IPR048631">
    <property type="entry name" value="SecD_1st"/>
</dbReference>
<comment type="caution">
    <text evidence="9">Lacks conserved residue(s) required for the propagation of feature annotation.</text>
</comment>
<evidence type="ECO:0000256" key="3">
    <source>
        <dbReference type="ARBA" id="ARBA00022475"/>
    </source>
</evidence>
<evidence type="ECO:0000259" key="11">
    <source>
        <dbReference type="Pfam" id="PF21760"/>
    </source>
</evidence>
<feature type="domain" description="Protein export membrane protein SecD/SecF C-terminal" evidence="10">
    <location>
        <begin position="262"/>
        <end position="440"/>
    </location>
</feature>
<dbReference type="Pfam" id="PF21760">
    <property type="entry name" value="SecD_1st"/>
    <property type="match status" value="1"/>
</dbReference>
<feature type="transmembrane region" description="Helical" evidence="9">
    <location>
        <begin position="284"/>
        <end position="302"/>
    </location>
</feature>
<dbReference type="Gene3D" id="1.20.1640.10">
    <property type="entry name" value="Multidrug efflux transporter AcrB transmembrane domain"/>
    <property type="match status" value="1"/>
</dbReference>
<dbReference type="NCBIfam" id="TIGR00916">
    <property type="entry name" value="2A0604s01"/>
    <property type="match status" value="1"/>
</dbReference>
<dbReference type="GO" id="GO:0015450">
    <property type="term" value="F:protein-transporting ATPase activity"/>
    <property type="evidence" value="ECO:0007669"/>
    <property type="project" value="InterPro"/>
</dbReference>
<evidence type="ECO:0000259" key="10">
    <source>
        <dbReference type="Pfam" id="PF02355"/>
    </source>
</evidence>
<feature type="domain" description="Protein translocase subunit SecDF P1" evidence="11">
    <location>
        <begin position="89"/>
        <end position="150"/>
    </location>
</feature>
<dbReference type="HAMAP" id="MF_01463_B">
    <property type="entry name" value="SecD_B"/>
    <property type="match status" value="1"/>
</dbReference>
<comment type="subcellular location">
    <subcellularLocation>
        <location evidence="1 9">Cell membrane</location>
        <topology evidence="1 9">Multi-pass membrane protein</topology>
    </subcellularLocation>
</comment>
<dbReference type="Gene3D" id="3.30.70.3220">
    <property type="match status" value="1"/>
</dbReference>
<evidence type="ECO:0000313" key="13">
    <source>
        <dbReference type="EMBL" id="PIP04424.1"/>
    </source>
</evidence>
<evidence type="ECO:0000313" key="14">
    <source>
        <dbReference type="Proteomes" id="UP000231388"/>
    </source>
</evidence>
<dbReference type="InterPro" id="IPR054384">
    <property type="entry name" value="SecDF_P1_head"/>
</dbReference>
<dbReference type="Proteomes" id="UP000231388">
    <property type="component" value="Unassembled WGS sequence"/>
</dbReference>
<dbReference type="SUPFAM" id="SSF82866">
    <property type="entry name" value="Multidrug efflux transporter AcrB transmembrane domain"/>
    <property type="match status" value="1"/>
</dbReference>
<dbReference type="PRINTS" id="PR00702">
    <property type="entry name" value="ACRIFLAVINRP"/>
</dbReference>
<protein>
    <recommendedName>
        <fullName evidence="9">Protein translocase subunit SecD</fullName>
    </recommendedName>
</protein>
<comment type="function">
    <text evidence="9">Part of the Sec protein translocase complex. Interacts with the SecYEG preprotein conducting channel. SecDF uses the proton motive force (PMF) to complete protein translocation after the ATP-dependent function of SecA.</text>
</comment>
<dbReference type="InterPro" id="IPR001036">
    <property type="entry name" value="Acrflvin-R"/>
</dbReference>
<dbReference type="AlphaFoldDB" id="A0A2G9XBT6"/>
<dbReference type="Pfam" id="PF02355">
    <property type="entry name" value="SecD_SecF_C"/>
    <property type="match status" value="1"/>
</dbReference>
<feature type="transmembrane region" description="Helical" evidence="9">
    <location>
        <begin position="411"/>
        <end position="432"/>
    </location>
</feature>
<dbReference type="InterPro" id="IPR022813">
    <property type="entry name" value="SecD/SecF_arch_bac"/>
</dbReference>
<sequence>MNKHRALGIFILAITVLTVFIDMPAMPIKLSKGPLKVDTTVGGYSINFANGKFYRDLKVRKGLDLAGGAHIVLQADMGGISSEDKNTAIESAKKIIERRVNLYGVSEPTIQTAKVGDSYRIIVELPGVYNTQDALELIGTTAKLNFRELAEGKDLQTATVADFLDTGLSGADLKKASVSFNSQNNEPEVALEFTQSGAEKFGDITKRNLQKPLAIFLDNYILTAPTVQAVITDGGAVISGKFTLDEAKNYVIQLNAGALPVSVSVLEQRSIGATLGVESVRRSLLAGFIGIFLVFLFMAGIYGKLGIIANLALIIYGLITLALYKLIPVVLTLPGLAGFILSIGMAVDSNILIFERIKEERRLGNPLGLSMELGFGRAWDSIRDANVSTLITCFILFNPFNWTFLVNSGPVRGFALTLFLGVAISLFTGIVVTRNLIRIFYKG</sequence>
<dbReference type="PANTHER" id="PTHR30081:SF1">
    <property type="entry name" value="PROTEIN TRANSLOCASE SUBUNIT SECD"/>
    <property type="match status" value="1"/>
</dbReference>
<keyword evidence="5 9" id="KW-0653">Protein transport</keyword>
<keyword evidence="6 9" id="KW-1133">Transmembrane helix</keyword>
<feature type="transmembrane region" description="Helical" evidence="9">
    <location>
        <begin position="307"/>
        <end position="327"/>
    </location>
</feature>
<evidence type="ECO:0000259" key="12">
    <source>
        <dbReference type="Pfam" id="PF22599"/>
    </source>
</evidence>
<keyword evidence="3 9" id="KW-1003">Cell membrane</keyword>
<proteinExistence type="inferred from homology"/>
<keyword evidence="4 9" id="KW-0812">Transmembrane</keyword>
<evidence type="ECO:0000256" key="7">
    <source>
        <dbReference type="ARBA" id="ARBA00023010"/>
    </source>
</evidence>
<feature type="transmembrane region" description="Helical" evidence="9">
    <location>
        <begin position="387"/>
        <end position="405"/>
    </location>
</feature>
<dbReference type="EMBL" id="PCQY01000031">
    <property type="protein sequence ID" value="PIP04424.1"/>
    <property type="molecule type" value="Genomic_DNA"/>
</dbReference>
<dbReference type="Pfam" id="PF22599">
    <property type="entry name" value="SecDF_P1_head"/>
    <property type="match status" value="1"/>
</dbReference>
<dbReference type="GO" id="GO:0006605">
    <property type="term" value="P:protein targeting"/>
    <property type="evidence" value="ECO:0007669"/>
    <property type="project" value="UniProtKB-UniRule"/>
</dbReference>
<evidence type="ECO:0000256" key="9">
    <source>
        <dbReference type="HAMAP-Rule" id="MF_01463"/>
    </source>
</evidence>
<accession>A0A2G9XBT6</accession>
<dbReference type="InterPro" id="IPR005791">
    <property type="entry name" value="SecD"/>
</dbReference>
<comment type="caution">
    <text evidence="13">The sequence shown here is derived from an EMBL/GenBank/DDBJ whole genome shotgun (WGS) entry which is preliminary data.</text>
</comment>
<keyword evidence="2 9" id="KW-0813">Transport</keyword>
<gene>
    <name evidence="9 13" type="primary">secD</name>
    <name evidence="13" type="ORF">COX53_02455</name>
</gene>
<name>A0A2G9XBT6_UNCKA</name>
<evidence type="ECO:0000256" key="6">
    <source>
        <dbReference type="ARBA" id="ARBA00022989"/>
    </source>
</evidence>
<organism evidence="13 14">
    <name type="scientific">candidate division WWE3 bacterium CG23_combo_of_CG06-09_8_20_14_all_40_14</name>
    <dbReference type="NCBI Taxonomy" id="1975095"/>
    <lineage>
        <taxon>Bacteria</taxon>
        <taxon>Katanobacteria</taxon>
    </lineage>
</organism>
<dbReference type="NCBIfam" id="TIGR01129">
    <property type="entry name" value="secD"/>
    <property type="match status" value="1"/>
</dbReference>
<dbReference type="GO" id="GO:0005886">
    <property type="term" value="C:plasma membrane"/>
    <property type="evidence" value="ECO:0007669"/>
    <property type="project" value="UniProtKB-SubCell"/>
</dbReference>
<reference evidence="13 14" key="1">
    <citation type="submission" date="2017-09" db="EMBL/GenBank/DDBJ databases">
        <title>Depth-based differentiation of microbial function through sediment-hosted aquifers and enrichment of novel symbionts in the deep terrestrial subsurface.</title>
        <authorList>
            <person name="Probst A.J."/>
            <person name="Ladd B."/>
            <person name="Jarett J.K."/>
            <person name="Geller-Mcgrath D.E."/>
            <person name="Sieber C.M."/>
            <person name="Emerson J.B."/>
            <person name="Anantharaman K."/>
            <person name="Thomas B.C."/>
            <person name="Malmstrom R."/>
            <person name="Stieglmeier M."/>
            <person name="Klingl A."/>
            <person name="Woyke T."/>
            <person name="Ryan C.M."/>
            <person name="Banfield J.F."/>
        </authorList>
    </citation>
    <scope>NUCLEOTIDE SEQUENCE [LARGE SCALE GENOMIC DNA]</scope>
    <source>
        <strain evidence="13">CG23_combo_of_CG06-09_8_20_14_all_40_14</strain>
    </source>
</reference>
<keyword evidence="7 9" id="KW-0811">Translocation</keyword>
<comment type="similarity">
    <text evidence="9">Belongs to the SecD/SecF family. SecD subfamily.</text>
</comment>
<evidence type="ECO:0000256" key="2">
    <source>
        <dbReference type="ARBA" id="ARBA00022448"/>
    </source>
</evidence>
<dbReference type="InterPro" id="IPR048634">
    <property type="entry name" value="SecD_SecF_C"/>
</dbReference>
<keyword evidence="8 9" id="KW-0472">Membrane</keyword>
<dbReference type="PANTHER" id="PTHR30081">
    <property type="entry name" value="PROTEIN-EXPORT MEMBRANE PROTEIN SEC"/>
    <property type="match status" value="1"/>
</dbReference>
<feature type="domain" description="SecDF P1 head subdomain" evidence="12">
    <location>
        <begin position="165"/>
        <end position="261"/>
    </location>
</feature>
<feature type="transmembrane region" description="Helical" evidence="9">
    <location>
        <begin position="333"/>
        <end position="354"/>
    </location>
</feature>
<dbReference type="GO" id="GO:0043952">
    <property type="term" value="P:protein transport by the Sec complex"/>
    <property type="evidence" value="ECO:0007669"/>
    <property type="project" value="UniProtKB-UniRule"/>
</dbReference>
<dbReference type="InterPro" id="IPR055344">
    <property type="entry name" value="SecD_SecF_C_bact"/>
</dbReference>
<dbReference type="GO" id="GO:0065002">
    <property type="term" value="P:intracellular protein transmembrane transport"/>
    <property type="evidence" value="ECO:0007669"/>
    <property type="project" value="UniProtKB-UniRule"/>
</dbReference>
<evidence type="ECO:0000256" key="4">
    <source>
        <dbReference type="ARBA" id="ARBA00022692"/>
    </source>
</evidence>
<evidence type="ECO:0000256" key="5">
    <source>
        <dbReference type="ARBA" id="ARBA00022927"/>
    </source>
</evidence>
<evidence type="ECO:0000256" key="1">
    <source>
        <dbReference type="ARBA" id="ARBA00004651"/>
    </source>
</evidence>